<feature type="signal peptide" evidence="1">
    <location>
        <begin position="1"/>
        <end position="18"/>
    </location>
</feature>
<sequence length="349" mass="37916">MKITSILTLAALCGIARAGSTADAHAPISIMGDHTHNAGEWMLSYRYMFMDMDGIYFGSDAVSAGQVFGAGYTVAPRRMTMDMQMIGVMYAPTDDLTLMAMIPYTSMEMTHEIFPMAAPLIALNGGSRYFTTESDGIGDIKLGGLFDLFGSGDHHMHAGISVSLPTGSIGEKDLIPGPGGRIPRQLPAAMQLGSGTVDLLPSLTYLYHGNCWSVGLQANGIYRTQTNAHDYRLGHRFNLDGWLSWCPRDWVSFSGGLSYVWEEELAGLQSDVSLRPPFAPARLTVPTAFGTNYGGQRIEAIVGVNFLVPGGPLENHRIAFDVRLPLWQDVNGYRLGTDLTVTGGWQYAF</sequence>
<proteinExistence type="predicted"/>
<evidence type="ECO:0000256" key="1">
    <source>
        <dbReference type="SAM" id="SignalP"/>
    </source>
</evidence>
<keyword evidence="1" id="KW-0732">Signal</keyword>
<gene>
    <name evidence="2" type="ORF">HAHE_29500</name>
</gene>
<dbReference type="RefSeq" id="WP_338685481.1">
    <property type="nucleotide sequence ID" value="NZ_AP024702.1"/>
</dbReference>
<reference evidence="2 3" key="1">
    <citation type="submission" date="2021-06" db="EMBL/GenBank/DDBJ databases">
        <title>Complete genome of Haloferula helveola possessing various polysaccharide degrading enzymes.</title>
        <authorList>
            <person name="Takami H."/>
            <person name="Huang C."/>
            <person name="Hamasaki K."/>
        </authorList>
    </citation>
    <scope>NUCLEOTIDE SEQUENCE [LARGE SCALE GENOMIC DNA]</scope>
    <source>
        <strain evidence="2 3">CN-1</strain>
    </source>
</reference>
<keyword evidence="3" id="KW-1185">Reference proteome</keyword>
<protein>
    <submittedName>
        <fullName evidence="2">Alpha amylase</fullName>
    </submittedName>
</protein>
<evidence type="ECO:0000313" key="3">
    <source>
        <dbReference type="Proteomes" id="UP001374893"/>
    </source>
</evidence>
<accession>A0ABM7RI12</accession>
<organism evidence="2 3">
    <name type="scientific">Haloferula helveola</name>
    <dbReference type="NCBI Taxonomy" id="490095"/>
    <lineage>
        <taxon>Bacteria</taxon>
        <taxon>Pseudomonadati</taxon>
        <taxon>Verrucomicrobiota</taxon>
        <taxon>Verrucomicrobiia</taxon>
        <taxon>Verrucomicrobiales</taxon>
        <taxon>Verrucomicrobiaceae</taxon>
        <taxon>Haloferula</taxon>
    </lineage>
</organism>
<evidence type="ECO:0000313" key="2">
    <source>
        <dbReference type="EMBL" id="BCX49042.1"/>
    </source>
</evidence>
<dbReference type="EMBL" id="AP024702">
    <property type="protein sequence ID" value="BCX49042.1"/>
    <property type="molecule type" value="Genomic_DNA"/>
</dbReference>
<name>A0ABM7RI12_9BACT</name>
<dbReference type="Proteomes" id="UP001374893">
    <property type="component" value="Chromosome"/>
</dbReference>
<feature type="chain" id="PRO_5046333642" evidence="1">
    <location>
        <begin position="19"/>
        <end position="349"/>
    </location>
</feature>